<keyword evidence="1" id="KW-1133">Transmembrane helix</keyword>
<dbReference type="InterPro" id="IPR036412">
    <property type="entry name" value="HAD-like_sf"/>
</dbReference>
<dbReference type="RefSeq" id="WP_159443977.1">
    <property type="nucleotide sequence ID" value="NZ_FNWT01000002.1"/>
</dbReference>
<dbReference type="EMBL" id="FNWT01000002">
    <property type="protein sequence ID" value="SEH41420.1"/>
    <property type="molecule type" value="Genomic_DNA"/>
</dbReference>
<gene>
    <name evidence="2" type="ORF">SAMN05216447_10217</name>
</gene>
<name>A0A1H6HYN2_9ACTN</name>
<keyword evidence="1" id="KW-0472">Membrane</keyword>
<dbReference type="Pfam" id="PF08282">
    <property type="entry name" value="Hydrolase_3"/>
    <property type="match status" value="1"/>
</dbReference>
<accession>A0A1H6HYN2</accession>
<dbReference type="PANTHER" id="PTHR10000">
    <property type="entry name" value="PHOSPHOSERINE PHOSPHATASE"/>
    <property type="match status" value="1"/>
</dbReference>
<dbReference type="Gene3D" id="3.30.1240.10">
    <property type="match status" value="1"/>
</dbReference>
<sequence length="370" mass="39870">MIKLVLSDMDRTLLPHGSYVVPKRTMEEIHELLQAGVLFGPASGRDYASILDSFSGDLSCVQTALLSNGKKVYLDGRLVRVTTMDRAATLRLAELIAQYPGCYVAGRDVEGTGFVLGITADQLARCHWGASRMGELRADLPQAELVTLALHFEEGSEGVDVDEVARKARAACPEFDFLSPGTRMFDVVPSGFSKAVGARQLCELLGISPDEVVVFGDSDNDLAMLQVFPNSVSVSNANERVRAAARYHIGSCDEDAVGQALLQIARAVSWGEVPAFMKRGNKDARGGAQLGDESVAPAPRTHYLLNMLCGVLVTLASVRVYVTGQLETLPSMFVLVVGLLAGVALFYLGLGQRRDARKARKDGGRRKPRG</sequence>
<evidence type="ECO:0000313" key="2">
    <source>
        <dbReference type="EMBL" id="SEH41420.1"/>
    </source>
</evidence>
<evidence type="ECO:0000256" key="1">
    <source>
        <dbReference type="SAM" id="Phobius"/>
    </source>
</evidence>
<reference evidence="2 3" key="1">
    <citation type="submission" date="2016-10" db="EMBL/GenBank/DDBJ databases">
        <authorList>
            <person name="Varghese N."/>
            <person name="Submissions S."/>
        </authorList>
    </citation>
    <scope>NUCLEOTIDE SEQUENCE [LARGE SCALE GENOMIC DNA]</scope>
    <source>
        <strain evidence="2 3">WCP15</strain>
    </source>
</reference>
<comment type="caution">
    <text evidence="2">The sequence shown here is derived from an EMBL/GenBank/DDBJ whole genome shotgun (WGS) entry which is preliminary data.</text>
</comment>
<dbReference type="InterPro" id="IPR023214">
    <property type="entry name" value="HAD_sf"/>
</dbReference>
<proteinExistence type="predicted"/>
<keyword evidence="1" id="KW-0812">Transmembrane</keyword>
<evidence type="ECO:0000313" key="3">
    <source>
        <dbReference type="Proteomes" id="UP000199135"/>
    </source>
</evidence>
<feature type="transmembrane region" description="Helical" evidence="1">
    <location>
        <begin position="328"/>
        <end position="350"/>
    </location>
</feature>
<organism evidence="2 3">
    <name type="scientific">Parafannyhessea umbonata</name>
    <dbReference type="NCBI Taxonomy" id="604330"/>
    <lineage>
        <taxon>Bacteria</taxon>
        <taxon>Bacillati</taxon>
        <taxon>Actinomycetota</taxon>
        <taxon>Coriobacteriia</taxon>
        <taxon>Coriobacteriales</taxon>
        <taxon>Atopobiaceae</taxon>
        <taxon>Parafannyhessea</taxon>
    </lineage>
</organism>
<dbReference type="SUPFAM" id="SSF56784">
    <property type="entry name" value="HAD-like"/>
    <property type="match status" value="1"/>
</dbReference>
<protein>
    <submittedName>
        <fullName evidence="2">Uncharacterized protein</fullName>
    </submittedName>
</protein>
<dbReference type="Gene3D" id="3.40.50.1000">
    <property type="entry name" value="HAD superfamily/HAD-like"/>
    <property type="match status" value="1"/>
</dbReference>
<keyword evidence="3" id="KW-1185">Reference proteome</keyword>
<dbReference type="PANTHER" id="PTHR10000:SF8">
    <property type="entry name" value="HAD SUPERFAMILY HYDROLASE-LIKE, TYPE 3"/>
    <property type="match status" value="1"/>
</dbReference>
<dbReference type="Proteomes" id="UP000199135">
    <property type="component" value="Unassembled WGS sequence"/>
</dbReference>